<dbReference type="RefSeq" id="WP_148403893.1">
    <property type="nucleotide sequence ID" value="NZ_VSKK01000002.1"/>
</dbReference>
<feature type="domain" description="Lnb-like transmembrane" evidence="4">
    <location>
        <begin position="246"/>
        <end position="382"/>
    </location>
</feature>
<evidence type="ECO:0000313" key="6">
    <source>
        <dbReference type="Proteomes" id="UP000323720"/>
    </source>
</evidence>
<proteinExistence type="predicted"/>
<feature type="transmembrane region" description="Helical" evidence="1">
    <location>
        <begin position="312"/>
        <end position="328"/>
    </location>
</feature>
<reference evidence="5 6" key="1">
    <citation type="submission" date="2019-08" db="EMBL/GenBank/DDBJ databases">
        <title>Genomes of Antarctic Bizionia species.</title>
        <authorList>
            <person name="Bowman J.P."/>
        </authorList>
    </citation>
    <scope>NUCLEOTIDE SEQUENCE [LARGE SCALE GENOMIC DNA]</scope>
    <source>
        <strain evidence="5 6">ADA-4</strain>
    </source>
</reference>
<evidence type="ECO:0000259" key="4">
    <source>
        <dbReference type="Pfam" id="PF25221"/>
    </source>
</evidence>
<dbReference type="AlphaFoldDB" id="A0A5D0R7W1"/>
<name>A0A5D0R7W1_9FLAO</name>
<evidence type="ECO:0000256" key="2">
    <source>
        <dbReference type="SAM" id="SignalP"/>
    </source>
</evidence>
<accession>A0A5D0R7W1</accession>
<feature type="signal peptide" evidence="2">
    <location>
        <begin position="1"/>
        <end position="19"/>
    </location>
</feature>
<feature type="chain" id="PRO_5022857119" evidence="2">
    <location>
        <begin position="20"/>
        <end position="389"/>
    </location>
</feature>
<feature type="domain" description="Lnb N-terminal periplasmic" evidence="3">
    <location>
        <begin position="24"/>
        <end position="177"/>
    </location>
</feature>
<dbReference type="InterPro" id="IPR025178">
    <property type="entry name" value="Lnb_N"/>
</dbReference>
<feature type="transmembrane region" description="Helical" evidence="1">
    <location>
        <begin position="362"/>
        <end position="383"/>
    </location>
</feature>
<dbReference type="InterPro" id="IPR057436">
    <property type="entry name" value="5TMH_Lnb"/>
</dbReference>
<protein>
    <submittedName>
        <fullName evidence="5">DUF4105 domain-containing protein</fullName>
    </submittedName>
</protein>
<feature type="transmembrane region" description="Helical" evidence="1">
    <location>
        <begin position="248"/>
        <end position="268"/>
    </location>
</feature>
<feature type="transmembrane region" description="Helical" evidence="1">
    <location>
        <begin position="335"/>
        <end position="356"/>
    </location>
</feature>
<keyword evidence="2" id="KW-0732">Signal</keyword>
<dbReference type="OrthoDB" id="319167at2"/>
<organism evidence="5 6">
    <name type="scientific">Bizionia myxarmorum</name>
    <dbReference type="NCBI Taxonomy" id="291186"/>
    <lineage>
        <taxon>Bacteria</taxon>
        <taxon>Pseudomonadati</taxon>
        <taxon>Bacteroidota</taxon>
        <taxon>Flavobacteriia</taxon>
        <taxon>Flavobacteriales</taxon>
        <taxon>Flavobacteriaceae</taxon>
        <taxon>Bizionia</taxon>
    </lineage>
</organism>
<keyword evidence="6" id="KW-1185">Reference proteome</keyword>
<comment type="caution">
    <text evidence="5">The sequence shown here is derived from an EMBL/GenBank/DDBJ whole genome shotgun (WGS) entry which is preliminary data.</text>
</comment>
<dbReference type="Pfam" id="PF25221">
    <property type="entry name" value="5TMH_Lnb"/>
    <property type="match status" value="1"/>
</dbReference>
<dbReference type="Pfam" id="PF13387">
    <property type="entry name" value="Lnb_N"/>
    <property type="match status" value="1"/>
</dbReference>
<dbReference type="Proteomes" id="UP000323720">
    <property type="component" value="Unassembled WGS sequence"/>
</dbReference>
<feature type="transmembrane region" description="Helical" evidence="1">
    <location>
        <begin position="280"/>
        <end position="300"/>
    </location>
</feature>
<evidence type="ECO:0000313" key="5">
    <source>
        <dbReference type="EMBL" id="TYB77015.1"/>
    </source>
</evidence>
<dbReference type="EMBL" id="VSKK01000002">
    <property type="protein sequence ID" value="TYB77015.1"/>
    <property type="molecule type" value="Genomic_DNA"/>
</dbReference>
<keyword evidence="1" id="KW-1133">Transmembrane helix</keyword>
<evidence type="ECO:0000259" key="3">
    <source>
        <dbReference type="Pfam" id="PF13387"/>
    </source>
</evidence>
<evidence type="ECO:0000256" key="1">
    <source>
        <dbReference type="SAM" id="Phobius"/>
    </source>
</evidence>
<gene>
    <name evidence="5" type="ORF">ES674_09960</name>
</gene>
<keyword evidence="1" id="KW-0472">Membrane</keyword>
<keyword evidence="1" id="KW-0812">Transmembrane</keyword>
<sequence length="389" mass="44914">MYTRILVLALALCFQNVFSQQLSSQAQISVITIGPGTSLNDAFGHNVFRILDRANDLDVGYDYGRFPFNEPGFYLNFAQGKLNYSIGKSKYQDIKDFYIWQNRSIQEQVLNLTAEEKQAVFNYLLNNYKPENQDYLYDFFFDNCATKIRDVLQTAVGNKITFHEPDNFQPQTFRRLIREKVSTNSWGGVGIDLALGSVIDQQATAEEHMFLPSYIHTFFAKATIGDRQLVSKENIVYQEKPTASTSNFLWSPWVIFSILGLIIMGITYSDYKKQRQSKTLDGILLISTTLIGILILLLWFATNHQTTVQNYNLLWAFPLNGILAWQILKEKPKAWIIPFLKFLVILLTLMTFHWIVGVQVFAPAQIPFLLALLIRYLFLINFFNRKLEL</sequence>